<proteinExistence type="predicted"/>
<dbReference type="AlphaFoldDB" id="A0A202C925"/>
<gene>
    <name evidence="3" type="ORF">B0E34_03835</name>
</gene>
<dbReference type="Pfam" id="PF05569">
    <property type="entry name" value="Peptidase_M56"/>
    <property type="match status" value="1"/>
</dbReference>
<keyword evidence="4" id="KW-1185">Reference proteome</keyword>
<feature type="domain" description="Peptidase M56" evidence="2">
    <location>
        <begin position="36"/>
        <end position="222"/>
    </location>
</feature>
<dbReference type="RefSeq" id="WP_228423013.1">
    <property type="nucleotide sequence ID" value="NZ_MVAG01000080.1"/>
</dbReference>
<dbReference type="EMBL" id="MVAG01000080">
    <property type="protein sequence ID" value="OVE60309.1"/>
    <property type="molecule type" value="Genomic_DNA"/>
</dbReference>
<dbReference type="PANTHER" id="PTHR34978">
    <property type="entry name" value="POSSIBLE SENSOR-TRANSDUCER PROTEIN BLAR"/>
    <property type="match status" value="1"/>
</dbReference>
<feature type="transmembrane region" description="Helical" evidence="1">
    <location>
        <begin position="7"/>
        <end position="24"/>
    </location>
</feature>
<name>A0A202C925_9FLAO</name>
<evidence type="ECO:0000259" key="2">
    <source>
        <dbReference type="Pfam" id="PF05569"/>
    </source>
</evidence>
<organism evidence="3 4">
    <name type="scientific">Chryseobacterium mucoviscidosis</name>
    <dbReference type="NCBI Taxonomy" id="1945581"/>
    <lineage>
        <taxon>Bacteria</taxon>
        <taxon>Pseudomonadati</taxon>
        <taxon>Bacteroidota</taxon>
        <taxon>Flavobacteriia</taxon>
        <taxon>Flavobacteriales</taxon>
        <taxon>Weeksellaceae</taxon>
        <taxon>Chryseobacterium group</taxon>
        <taxon>Chryseobacterium</taxon>
    </lineage>
</organism>
<dbReference type="PANTHER" id="PTHR34978:SF3">
    <property type="entry name" value="SLR0241 PROTEIN"/>
    <property type="match status" value="1"/>
</dbReference>
<protein>
    <recommendedName>
        <fullName evidence="2">Peptidase M56 domain-containing protein</fullName>
    </recommendedName>
</protein>
<dbReference type="InterPro" id="IPR008756">
    <property type="entry name" value="Peptidase_M56"/>
</dbReference>
<dbReference type="Gene3D" id="3.30.1150.10">
    <property type="match status" value="1"/>
</dbReference>
<keyword evidence="1" id="KW-0812">Transmembrane</keyword>
<keyword evidence="1" id="KW-1133">Transmembrane helix</keyword>
<accession>A0A202C925</accession>
<dbReference type="Proteomes" id="UP000196355">
    <property type="component" value="Unassembled WGS sequence"/>
</dbReference>
<feature type="transmembrane region" description="Helical" evidence="1">
    <location>
        <begin position="60"/>
        <end position="81"/>
    </location>
</feature>
<comment type="caution">
    <text evidence="3">The sequence shown here is derived from an EMBL/GenBank/DDBJ whole genome shotgun (WGS) entry which is preliminary data.</text>
</comment>
<dbReference type="InterPro" id="IPR052173">
    <property type="entry name" value="Beta-lactam_resp_regulator"/>
</dbReference>
<reference evidence="4" key="1">
    <citation type="submission" date="2017-02" db="EMBL/GenBank/DDBJ databases">
        <authorList>
            <person name="Tetz G."/>
            <person name="Tetz V."/>
        </authorList>
    </citation>
    <scope>NUCLEOTIDE SEQUENCE [LARGE SCALE GENOMIC DNA]</scope>
    <source>
        <strain evidence="4">VT16-26</strain>
    </source>
</reference>
<dbReference type="PROSITE" id="PS51257">
    <property type="entry name" value="PROKAR_LIPOPROTEIN"/>
    <property type="match status" value="1"/>
</dbReference>
<evidence type="ECO:0000256" key="1">
    <source>
        <dbReference type="SAM" id="Phobius"/>
    </source>
</evidence>
<evidence type="ECO:0000313" key="3">
    <source>
        <dbReference type="EMBL" id="OVE60309.1"/>
    </source>
</evidence>
<sequence>MYGFNRFYLLFSLVFSCTVPFISIQSEAQKPVNRLQKTIEATQQVMDITPKQESFNWMNLIWILYGIVTLIFLTRTIISYLKIKNLKGEKMIYQNQNIIITNEPISPFSFWNTIYLGKNYLIDNKIDSRIFLHEKSHLEQKHSIDIIIVEIIKAFTWFNPSVYFYKKAMITNHEFLADESVLKNDFTIKDYQNLILEEIISNQNYNLTHTFNFKNTKKRFIMMNSKKSKLADLKKVISIPVLMIAFGLFIQKTYATPMEKMIEKTQETISEPVKKQIAESNEPIRDDVKNESLNPESGITEQLSENMINGGVVQDTIRPKEGKNMATKDEATLLPQYPGGINEMRNKMAKAFDASKMNLGKETYRTEINYTVLEDGNIADVKASGNNEAFNAEAINSFKKANENIVWKPAEKDGKQVRYRMRIPLTMYFQN</sequence>
<evidence type="ECO:0000313" key="4">
    <source>
        <dbReference type="Proteomes" id="UP000196355"/>
    </source>
</evidence>
<feature type="transmembrane region" description="Helical" evidence="1">
    <location>
        <begin position="236"/>
        <end position="254"/>
    </location>
</feature>
<keyword evidence="1" id="KW-0472">Membrane</keyword>